<comment type="caution">
    <text evidence="5">The sequence shown here is derived from an EMBL/GenBank/DDBJ whole genome shotgun (WGS) entry which is preliminary data.</text>
</comment>
<dbReference type="InterPro" id="IPR003781">
    <property type="entry name" value="CoA-bd"/>
</dbReference>
<evidence type="ECO:0000256" key="3">
    <source>
        <dbReference type="ARBA" id="ARBA00022840"/>
    </source>
</evidence>
<accession>X1QUS7</accession>
<dbReference type="AlphaFoldDB" id="X1QUS7"/>
<evidence type="ECO:0000259" key="4">
    <source>
        <dbReference type="SMART" id="SM00881"/>
    </source>
</evidence>
<evidence type="ECO:0000256" key="2">
    <source>
        <dbReference type="ARBA" id="ARBA00022741"/>
    </source>
</evidence>
<protein>
    <recommendedName>
        <fullName evidence="4">CoA-binding domain-containing protein</fullName>
    </recommendedName>
</protein>
<organism evidence="5">
    <name type="scientific">marine sediment metagenome</name>
    <dbReference type="NCBI Taxonomy" id="412755"/>
    <lineage>
        <taxon>unclassified sequences</taxon>
        <taxon>metagenomes</taxon>
        <taxon>ecological metagenomes</taxon>
    </lineage>
</organism>
<keyword evidence="2" id="KW-0547">Nucleotide-binding</keyword>
<keyword evidence="1" id="KW-0436">Ligase</keyword>
<dbReference type="InterPro" id="IPR036291">
    <property type="entry name" value="NAD(P)-bd_dom_sf"/>
</dbReference>
<feature type="domain" description="CoA-binding" evidence="4">
    <location>
        <begin position="18"/>
        <end position="103"/>
    </location>
</feature>
<dbReference type="PANTHER" id="PTHR43334">
    <property type="entry name" value="ACETATE--COA LIGASE [ADP-FORMING]"/>
    <property type="match status" value="1"/>
</dbReference>
<dbReference type="GO" id="GO:0005524">
    <property type="term" value="F:ATP binding"/>
    <property type="evidence" value="ECO:0007669"/>
    <property type="project" value="UniProtKB-KW"/>
</dbReference>
<feature type="non-terminal residue" evidence="5">
    <location>
        <position position="105"/>
    </location>
</feature>
<dbReference type="GO" id="GO:0016874">
    <property type="term" value="F:ligase activity"/>
    <property type="evidence" value="ECO:0007669"/>
    <property type="project" value="UniProtKB-KW"/>
</dbReference>
<dbReference type="SMART" id="SM00881">
    <property type="entry name" value="CoA_binding"/>
    <property type="match status" value="1"/>
</dbReference>
<name>X1QUS7_9ZZZZ</name>
<dbReference type="Gene3D" id="3.40.50.720">
    <property type="entry name" value="NAD(P)-binding Rossmann-like Domain"/>
    <property type="match status" value="1"/>
</dbReference>
<proteinExistence type="predicted"/>
<dbReference type="SUPFAM" id="SSF51735">
    <property type="entry name" value="NAD(P)-binding Rossmann-fold domains"/>
    <property type="match status" value="1"/>
</dbReference>
<reference evidence="5" key="1">
    <citation type="journal article" date="2014" name="Front. Microbiol.">
        <title>High frequency of phylogenetically diverse reductive dehalogenase-homologous genes in deep subseafloor sedimentary metagenomes.</title>
        <authorList>
            <person name="Kawai M."/>
            <person name="Futagami T."/>
            <person name="Toyoda A."/>
            <person name="Takaki Y."/>
            <person name="Nishi S."/>
            <person name="Hori S."/>
            <person name="Arai W."/>
            <person name="Tsubouchi T."/>
            <person name="Morono Y."/>
            <person name="Uchiyama I."/>
            <person name="Ito T."/>
            <person name="Fujiyama A."/>
            <person name="Inagaki F."/>
            <person name="Takami H."/>
        </authorList>
    </citation>
    <scope>NUCLEOTIDE SEQUENCE</scope>
    <source>
        <strain evidence="5">Expedition CK06-06</strain>
    </source>
</reference>
<dbReference type="Pfam" id="PF13380">
    <property type="entry name" value="CoA_binding_2"/>
    <property type="match status" value="1"/>
</dbReference>
<dbReference type="InterPro" id="IPR051538">
    <property type="entry name" value="Acyl-CoA_Synth/Transferase"/>
</dbReference>
<evidence type="ECO:0000256" key="1">
    <source>
        <dbReference type="ARBA" id="ARBA00022598"/>
    </source>
</evidence>
<evidence type="ECO:0000313" key="5">
    <source>
        <dbReference type="EMBL" id="GAI47029.1"/>
    </source>
</evidence>
<sequence>MRGVGEVEQSVRRQLEYLFSPRSVAVIGASNTPGKWGFGVFNRALRTSSDIRIYPINPNAQDVLGVKAYKRVVEVPEPVDLAVVVIPPQAVPAAMEDCVQKGVKA</sequence>
<gene>
    <name evidence="5" type="ORF">S06H3_60652</name>
</gene>
<dbReference type="EMBL" id="BARV01039602">
    <property type="protein sequence ID" value="GAI47029.1"/>
    <property type="molecule type" value="Genomic_DNA"/>
</dbReference>
<keyword evidence="3" id="KW-0067">ATP-binding</keyword>
<dbReference type="PANTHER" id="PTHR43334:SF1">
    <property type="entry name" value="3-HYDROXYPROPIONATE--COA LIGASE [ADP-FORMING]"/>
    <property type="match status" value="1"/>
</dbReference>